<dbReference type="PANTHER" id="PTHR37937">
    <property type="entry name" value="CONJUGATIVE TRANSFER: DNA TRANSPORT"/>
    <property type="match status" value="1"/>
</dbReference>
<dbReference type="InterPro" id="IPR027417">
    <property type="entry name" value="P-loop_NTPase"/>
</dbReference>
<keyword evidence="5 7" id="KW-0472">Membrane</keyword>
<keyword evidence="4 7" id="KW-1133">Transmembrane helix</keyword>
<proteinExistence type="predicted"/>
<dbReference type="CDD" id="cd01127">
    <property type="entry name" value="TrwB_TraG_TraD_VirD4"/>
    <property type="match status" value="1"/>
</dbReference>
<evidence type="ECO:0000256" key="7">
    <source>
        <dbReference type="SAM" id="Phobius"/>
    </source>
</evidence>
<protein>
    <submittedName>
        <fullName evidence="9">Conjugal transfer protein</fullName>
    </submittedName>
</protein>
<dbReference type="RefSeq" id="WP_172688452.1">
    <property type="nucleotide sequence ID" value="NZ_KU306397.1"/>
</dbReference>
<dbReference type="InterPro" id="IPR032689">
    <property type="entry name" value="TraG-D_C"/>
</dbReference>
<dbReference type="Pfam" id="PF12696">
    <property type="entry name" value="TraG-D_C"/>
    <property type="match status" value="1"/>
</dbReference>
<evidence type="ECO:0000256" key="1">
    <source>
        <dbReference type="ARBA" id="ARBA00004651"/>
    </source>
</evidence>
<geneLocation type="plasmid" evidence="9">
    <name>pBL90</name>
</geneLocation>
<evidence type="ECO:0000256" key="3">
    <source>
        <dbReference type="ARBA" id="ARBA00022692"/>
    </source>
</evidence>
<accession>A0A142EAM9</accession>
<dbReference type="InterPro" id="IPR051539">
    <property type="entry name" value="T4SS-coupling_protein"/>
</dbReference>
<keyword evidence="2" id="KW-1003">Cell membrane</keyword>
<dbReference type="EMBL" id="KU306397">
    <property type="protein sequence ID" value="AMQ45217.1"/>
    <property type="molecule type" value="Genomic_DNA"/>
</dbReference>
<evidence type="ECO:0000259" key="8">
    <source>
        <dbReference type="Pfam" id="PF12696"/>
    </source>
</evidence>
<dbReference type="AlphaFoldDB" id="A0A142EAM9"/>
<dbReference type="PANTHER" id="PTHR37937:SF1">
    <property type="entry name" value="CONJUGATIVE TRANSFER: DNA TRANSPORT"/>
    <property type="match status" value="1"/>
</dbReference>
<keyword evidence="3 7" id="KW-0812">Transmembrane</keyword>
<dbReference type="GO" id="GO:0005886">
    <property type="term" value="C:plasma membrane"/>
    <property type="evidence" value="ECO:0007669"/>
    <property type="project" value="UniProtKB-SubCell"/>
</dbReference>
<evidence type="ECO:0000256" key="6">
    <source>
        <dbReference type="SAM" id="MobiDB-lite"/>
    </source>
</evidence>
<sequence>MAGKDQARNLSQPGADRTVYVAAGALGIVVASAATIQLSALAEGLITGDEVETSINPILIFLNLFQGKLVLGTLGWIFTALVSTVLILIAAVVIRSRGRKKKNSSRIDAVSKHLASSKDVATLGKKAVTAQAASLVKDQDIAAQYPGLRIGHEVSTGWGLYGGWEDSHLVFAGPGVGKTTASVIPAIVEAPGVVVTTSNKPDIVYDTVGVTQARGEVWVFDPQGIATQFNQQRWYYDPLSYVRAEPERMDAAAGALAGLFASPYLREDGGGDSYFPQTAKSLLTGLLLAAALEGAPISTVLLWASDDADQKPLNVLAGHEEWDFWRKTLQGIYGLTERTRSGVFGQAQNMVSMLSRSEVRSWVDPQPGAREFSPYDFVRSSRSTLYLLSQEGTRAVGTLPLILAVAVMEAAENYGIENGGRLPVPLVAALDEAANVVPWKDLPAMYSHYRSRGIILLTYLQSYSQGIGVWGKEKMEALWSAASILLVGGGIRDDELLRRLSEQIGAHEEYQRSSSSTSGAPVSVSRSVREKTTITPAEISDLPKGRWLLRAVGRRPMIAVSEPYWERDWDENIQQALKKKEG</sequence>
<reference evidence="9" key="1">
    <citation type="journal article" date="2016" name="Russ. J. Genet.">
        <title>Sequencing and structural analysis of the cryptic plasmid pBL90 from Brevibacterium lactofermentum.</title>
        <authorList>
            <person name="Novikov A.D."/>
            <person name="Ryabchenko L.E."/>
            <person name="Beletsky A.V."/>
            <person name="Mardanov A.V."/>
            <person name="Ravin N.V."/>
            <person name="Yanenko A.S."/>
        </authorList>
    </citation>
    <scope>NUCLEOTIDE SEQUENCE</scope>
    <source>
        <strain evidence="9">DSM 1412</strain>
        <plasmid evidence="9">pBL90</plasmid>
    </source>
</reference>
<keyword evidence="9" id="KW-0614">Plasmid</keyword>
<evidence type="ECO:0000256" key="4">
    <source>
        <dbReference type="ARBA" id="ARBA00022989"/>
    </source>
</evidence>
<evidence type="ECO:0000313" key="9">
    <source>
        <dbReference type="EMBL" id="AMQ45217.1"/>
    </source>
</evidence>
<organism evidence="9">
    <name type="scientific">Corynebacterium glutamicum</name>
    <name type="common">Brevibacterium saccharolyticum</name>
    <dbReference type="NCBI Taxonomy" id="1718"/>
    <lineage>
        <taxon>Bacteria</taxon>
        <taxon>Bacillati</taxon>
        <taxon>Actinomycetota</taxon>
        <taxon>Actinomycetes</taxon>
        <taxon>Mycobacteriales</taxon>
        <taxon>Corynebacteriaceae</taxon>
        <taxon>Corynebacterium</taxon>
    </lineage>
</organism>
<evidence type="ECO:0000256" key="5">
    <source>
        <dbReference type="ARBA" id="ARBA00023136"/>
    </source>
</evidence>
<name>A0A142EAM9_CORGT</name>
<feature type="transmembrane region" description="Helical" evidence="7">
    <location>
        <begin position="20"/>
        <end position="42"/>
    </location>
</feature>
<feature type="transmembrane region" description="Helical" evidence="7">
    <location>
        <begin position="69"/>
        <end position="94"/>
    </location>
</feature>
<evidence type="ECO:0000256" key="2">
    <source>
        <dbReference type="ARBA" id="ARBA00022475"/>
    </source>
</evidence>
<dbReference type="SUPFAM" id="SSF52540">
    <property type="entry name" value="P-loop containing nucleoside triphosphate hydrolases"/>
    <property type="match status" value="1"/>
</dbReference>
<comment type="subcellular location">
    <subcellularLocation>
        <location evidence="1">Cell membrane</location>
        <topology evidence="1">Multi-pass membrane protein</topology>
    </subcellularLocation>
</comment>
<feature type="domain" description="TraD/TraG TraM recognition site" evidence="8">
    <location>
        <begin position="425"/>
        <end position="544"/>
    </location>
</feature>
<feature type="transmembrane region" description="Helical" evidence="7">
    <location>
        <begin position="282"/>
        <end position="304"/>
    </location>
</feature>
<feature type="compositionally biased region" description="Low complexity" evidence="6">
    <location>
        <begin position="513"/>
        <end position="526"/>
    </location>
</feature>
<dbReference type="Gene3D" id="3.40.50.300">
    <property type="entry name" value="P-loop containing nucleotide triphosphate hydrolases"/>
    <property type="match status" value="1"/>
</dbReference>
<feature type="region of interest" description="Disordered" evidence="6">
    <location>
        <begin position="508"/>
        <end position="529"/>
    </location>
</feature>